<evidence type="ECO:0000259" key="2">
    <source>
        <dbReference type="PROSITE" id="PS51140"/>
    </source>
</evidence>
<dbReference type="EnsemblMetazoa" id="XM_008189022.3">
    <property type="protein sequence ID" value="XP_008187244.1"/>
    <property type="gene ID" value="LOC100163761"/>
</dbReference>
<feature type="domain" description="CUE" evidence="2">
    <location>
        <begin position="204"/>
        <end position="247"/>
    </location>
</feature>
<dbReference type="GO" id="GO:0043130">
    <property type="term" value="F:ubiquitin binding"/>
    <property type="evidence" value="ECO:0007669"/>
    <property type="project" value="InterPro"/>
</dbReference>
<dbReference type="InterPro" id="IPR003892">
    <property type="entry name" value="CUE"/>
</dbReference>
<dbReference type="GeneID" id="100163761"/>
<dbReference type="AlphaFoldDB" id="A0A8R2B8T1"/>
<proteinExistence type="predicted"/>
<name>A0A8R2B8T1_ACYPI</name>
<dbReference type="CDD" id="cd14279">
    <property type="entry name" value="CUE"/>
    <property type="match status" value="1"/>
</dbReference>
<dbReference type="Proteomes" id="UP000007819">
    <property type="component" value="Chromosome A1"/>
</dbReference>
<keyword evidence="4" id="KW-1185">Reference proteome</keyword>
<evidence type="ECO:0000313" key="3">
    <source>
        <dbReference type="EnsemblMetazoa" id="XP_008187244.1"/>
    </source>
</evidence>
<feature type="region of interest" description="Disordered" evidence="1">
    <location>
        <begin position="439"/>
        <end position="459"/>
    </location>
</feature>
<organism evidence="3 4">
    <name type="scientific">Acyrthosiphon pisum</name>
    <name type="common">Pea aphid</name>
    <dbReference type="NCBI Taxonomy" id="7029"/>
    <lineage>
        <taxon>Eukaryota</taxon>
        <taxon>Metazoa</taxon>
        <taxon>Ecdysozoa</taxon>
        <taxon>Arthropoda</taxon>
        <taxon>Hexapoda</taxon>
        <taxon>Insecta</taxon>
        <taxon>Pterygota</taxon>
        <taxon>Neoptera</taxon>
        <taxon>Paraneoptera</taxon>
        <taxon>Hemiptera</taxon>
        <taxon>Sternorrhyncha</taxon>
        <taxon>Aphidomorpha</taxon>
        <taxon>Aphidoidea</taxon>
        <taxon>Aphididae</taxon>
        <taxon>Macrosiphini</taxon>
        <taxon>Acyrthosiphon</taxon>
    </lineage>
</organism>
<dbReference type="KEGG" id="api:100163761"/>
<sequence>MVDVPVQDMNKNTFTWHNKNGYKSAKTYNLFNYFSSIEDSHSKYLHYQMTKPLSVQTQHDSPCKSDSPQPFYHIHQDSIITQRSSPTPVRFSPRMGSNAINYARSGATNRVSITPNVSPIGSSNVDQSISKISAMFPTASESHIKSLLNKYHNREAVVISALQVEKHPIATPGPYTPPSVSRHYMLQANPSPMASPLPKPAHYSPKMKLSDLKSVFPVVEETVLLDTLCSADNNVNQATKTLLTMGFNKRHNITNIEPKLPRVTLTNSENDYEEDDMFWLRRKACDNYDKTKSTCSSWPVSSVVSTPTKKINVDEQIKIKQRLQDKFYDQEEKIIIFALESTDYNELLADQILKNHLDNESKTKDENDGKLKKENSSKETTGDCVVMNKLSYSKTESRNSFCEINVECQKAVANGTQKSLAKGPNKDLLSKISSSKCELDEKKRAKPKGPNKSLLSKIHSLAKGPNVELKKGPSKGLAKGSIFNRLFRK</sequence>
<accession>A0A8R2B8T1</accession>
<dbReference type="OrthoDB" id="3045089at2759"/>
<reference evidence="4" key="1">
    <citation type="submission" date="2010-06" db="EMBL/GenBank/DDBJ databases">
        <authorList>
            <person name="Jiang H."/>
            <person name="Abraham K."/>
            <person name="Ali S."/>
            <person name="Alsbrooks S.L."/>
            <person name="Anim B.N."/>
            <person name="Anosike U.S."/>
            <person name="Attaway T."/>
            <person name="Bandaranaike D.P."/>
            <person name="Battles P.K."/>
            <person name="Bell S.N."/>
            <person name="Bell A.V."/>
            <person name="Beltran B."/>
            <person name="Bickham C."/>
            <person name="Bustamante Y."/>
            <person name="Caleb T."/>
            <person name="Canada A."/>
            <person name="Cardenas V."/>
            <person name="Carter K."/>
            <person name="Chacko J."/>
            <person name="Chandrabose M.N."/>
            <person name="Chavez D."/>
            <person name="Chavez A."/>
            <person name="Chen L."/>
            <person name="Chu H.-S."/>
            <person name="Claassen K.J."/>
            <person name="Cockrell R."/>
            <person name="Collins M."/>
            <person name="Cooper J.A."/>
            <person name="Cree A."/>
            <person name="Curry S.M."/>
            <person name="Da Y."/>
            <person name="Dao M.D."/>
            <person name="Das B."/>
            <person name="Davila M.-L."/>
            <person name="Davy-Carroll L."/>
            <person name="Denson S."/>
            <person name="Dinh H."/>
            <person name="Ebong V.E."/>
            <person name="Edwards J.R."/>
            <person name="Egan A."/>
            <person name="El-Daye J."/>
            <person name="Escobedo L."/>
            <person name="Fernandez S."/>
            <person name="Fernando P.R."/>
            <person name="Flagg N."/>
            <person name="Forbes L.D."/>
            <person name="Fowler R.G."/>
            <person name="Fu Q."/>
            <person name="Gabisi R.A."/>
            <person name="Ganer J."/>
            <person name="Garbino Pronczuk A."/>
            <person name="Garcia R.M."/>
            <person name="Garner T."/>
            <person name="Garrett T.E."/>
            <person name="Gonzalez D.A."/>
            <person name="Hamid H."/>
            <person name="Hawkins E.S."/>
            <person name="Hirani K."/>
            <person name="Hogues M.E."/>
            <person name="Hollins B."/>
            <person name="Hsiao C.-H."/>
            <person name="Jabil R."/>
            <person name="James M.L."/>
            <person name="Jhangiani S.N."/>
            <person name="Johnson B."/>
            <person name="Johnson Q."/>
            <person name="Joshi V."/>
            <person name="Kalu J.B."/>
            <person name="Kam C."/>
            <person name="Kashfia A."/>
            <person name="Keebler J."/>
            <person name="Kisamo H."/>
            <person name="Kovar C.L."/>
            <person name="Lago L.A."/>
            <person name="Lai C.-Y."/>
            <person name="Laidlaw J."/>
            <person name="Lara F."/>
            <person name="Le T.-K."/>
            <person name="Lee S.L."/>
            <person name="Legall F.H."/>
            <person name="Lemon S.J."/>
            <person name="Lewis L.R."/>
            <person name="Li B."/>
            <person name="Liu Y."/>
            <person name="Liu Y.-S."/>
            <person name="Lopez J."/>
            <person name="Lozado R.J."/>
            <person name="Lu J."/>
            <person name="Madu R.C."/>
            <person name="Maheshwari M."/>
            <person name="Maheshwari R."/>
            <person name="Malloy K."/>
            <person name="Martinez E."/>
            <person name="Mathew T."/>
            <person name="Mercado I.C."/>
            <person name="Mercado C."/>
            <person name="Meyer B."/>
            <person name="Montgomery K."/>
            <person name="Morgan M.B."/>
            <person name="Munidasa M."/>
            <person name="Nazareth L.V."/>
            <person name="Nelson J."/>
            <person name="Ng B.M."/>
            <person name="Nguyen N.B."/>
            <person name="Nguyen P.Q."/>
            <person name="Nguyen T."/>
            <person name="Obregon M."/>
            <person name="Okwuonu G.O."/>
            <person name="Onwere C.G."/>
            <person name="Orozco G."/>
            <person name="Parra A."/>
            <person name="Patel S."/>
            <person name="Patil S."/>
            <person name="Perez A."/>
            <person name="Perez Y."/>
            <person name="Pham C."/>
            <person name="Primus E.L."/>
            <person name="Pu L.-L."/>
            <person name="Puazo M."/>
            <person name="Qin X."/>
            <person name="Quiroz J.B."/>
            <person name="Reese J."/>
            <person name="Richards S."/>
            <person name="Rives C.M."/>
            <person name="Robberts R."/>
            <person name="Ruiz S.J."/>
            <person name="Ruiz M.J."/>
            <person name="Santibanez J."/>
            <person name="Schneider B.W."/>
            <person name="Sisson I."/>
            <person name="Smith M."/>
            <person name="Sodergren E."/>
            <person name="Song X.-Z."/>
            <person name="Song B.B."/>
            <person name="Summersgill H."/>
            <person name="Thelus R."/>
            <person name="Thornton R.D."/>
            <person name="Trejos Z.Y."/>
            <person name="Usmani K."/>
            <person name="Vattathil S."/>
            <person name="Villasana D."/>
            <person name="Walker D.L."/>
            <person name="Wang S."/>
            <person name="Wang K."/>
            <person name="White C.S."/>
            <person name="Williams A.C."/>
            <person name="Williamson J."/>
            <person name="Wilson K."/>
            <person name="Woghiren I.O."/>
            <person name="Woodworth J.R."/>
            <person name="Worley K.C."/>
            <person name="Wright R.A."/>
            <person name="Wu W."/>
            <person name="Young L."/>
            <person name="Zhang L."/>
            <person name="Zhang J."/>
            <person name="Zhu Y."/>
            <person name="Muzny D.M."/>
            <person name="Weinstock G."/>
            <person name="Gibbs R.A."/>
        </authorList>
    </citation>
    <scope>NUCLEOTIDE SEQUENCE [LARGE SCALE GENOMIC DNA]</scope>
    <source>
        <strain evidence="4">LSR1</strain>
    </source>
</reference>
<protein>
    <recommendedName>
        <fullName evidence="2">CUE domain-containing protein</fullName>
    </recommendedName>
</protein>
<dbReference type="InterPro" id="IPR009060">
    <property type="entry name" value="UBA-like_sf"/>
</dbReference>
<evidence type="ECO:0000256" key="1">
    <source>
        <dbReference type="SAM" id="MobiDB-lite"/>
    </source>
</evidence>
<evidence type="ECO:0000313" key="4">
    <source>
        <dbReference type="Proteomes" id="UP000007819"/>
    </source>
</evidence>
<dbReference type="RefSeq" id="XP_008187244.1">
    <property type="nucleotide sequence ID" value="XM_008189022.3"/>
</dbReference>
<dbReference type="SUPFAM" id="SSF46934">
    <property type="entry name" value="UBA-like"/>
    <property type="match status" value="1"/>
</dbReference>
<reference evidence="3" key="2">
    <citation type="submission" date="2022-06" db="UniProtKB">
        <authorList>
            <consortium name="EnsemblMetazoa"/>
        </authorList>
    </citation>
    <scope>IDENTIFICATION</scope>
</reference>
<dbReference type="PROSITE" id="PS51140">
    <property type="entry name" value="CUE"/>
    <property type="match status" value="1"/>
</dbReference>